<comment type="subcellular location">
    <subcellularLocation>
        <location evidence="1 8">Cell membrane</location>
        <topology evidence="1 8">Multi-pass membrane protein</topology>
    </subcellularLocation>
</comment>
<reference evidence="10 11" key="1">
    <citation type="submission" date="2016-10" db="EMBL/GenBank/DDBJ databases">
        <authorList>
            <person name="de Groot N.N."/>
        </authorList>
    </citation>
    <scope>NUCLEOTIDE SEQUENCE [LARGE SCALE GENOMIC DNA]</scope>
    <source>
        <strain evidence="10 11">DSM 19981</strain>
    </source>
</reference>
<feature type="transmembrane region" description="Helical" evidence="8">
    <location>
        <begin position="207"/>
        <end position="232"/>
    </location>
</feature>
<keyword evidence="3 8" id="KW-0813">Transport</keyword>
<dbReference type="PROSITE" id="PS50928">
    <property type="entry name" value="ABC_TM1"/>
    <property type="match status" value="1"/>
</dbReference>
<evidence type="ECO:0000256" key="8">
    <source>
        <dbReference type="RuleBase" id="RU363032"/>
    </source>
</evidence>
<sequence>MKGRLGRAIVLALPWSWMALFFVVPFLIVLTIAFAEPSEGLPPYTPLLRWSEEGGPVIQLNLANFRLFLEDPFYLEAGLRSLRVAAISATLCLLIGYPMALAIARAPERWRATLLMLVILPFWTSFLLRITAWIGILQDQGWLNSALMALGVIREPLRLLYTDFALYIGITYCYLPFMVLPLYATLSKLDPALLEAAEDLGARPWRAFLQVTLPLSMPGVVAGFLLVFIPVVGEFVIPELLGGPGAQLIGRVLWTEFFQNRDWPLASALAVVLLMILVAPIALFQARAAREGR</sequence>
<dbReference type="CDD" id="cd06261">
    <property type="entry name" value="TM_PBP2"/>
    <property type="match status" value="1"/>
</dbReference>
<evidence type="ECO:0000256" key="4">
    <source>
        <dbReference type="ARBA" id="ARBA00022475"/>
    </source>
</evidence>
<dbReference type="PANTHER" id="PTHR42929:SF3">
    <property type="entry name" value="PUTRESCINE TRANSPORT SYSTEM PERMEASE PROTEIN POTH"/>
    <property type="match status" value="1"/>
</dbReference>
<proteinExistence type="inferred from homology"/>
<evidence type="ECO:0000256" key="5">
    <source>
        <dbReference type="ARBA" id="ARBA00022692"/>
    </source>
</evidence>
<feature type="domain" description="ABC transmembrane type-1" evidence="9">
    <location>
        <begin position="78"/>
        <end position="284"/>
    </location>
</feature>
<protein>
    <submittedName>
        <fullName evidence="10">Putrescine transport system permease protein</fullName>
    </submittedName>
</protein>
<feature type="transmembrane region" description="Helical" evidence="8">
    <location>
        <begin position="82"/>
        <end position="102"/>
    </location>
</feature>
<keyword evidence="5 8" id="KW-0812">Transmembrane</keyword>
<dbReference type="EMBL" id="FOSQ01000002">
    <property type="protein sequence ID" value="SFK43558.1"/>
    <property type="molecule type" value="Genomic_DNA"/>
</dbReference>
<feature type="transmembrane region" description="Helical" evidence="8">
    <location>
        <begin position="114"/>
        <end position="136"/>
    </location>
</feature>
<evidence type="ECO:0000256" key="6">
    <source>
        <dbReference type="ARBA" id="ARBA00022989"/>
    </source>
</evidence>
<dbReference type="InterPro" id="IPR000515">
    <property type="entry name" value="MetI-like"/>
</dbReference>
<organism evidence="10 11">
    <name type="scientific">Falsiroseomonas stagni DSM 19981</name>
    <dbReference type="NCBI Taxonomy" id="1123062"/>
    <lineage>
        <taxon>Bacteria</taxon>
        <taxon>Pseudomonadati</taxon>
        <taxon>Pseudomonadota</taxon>
        <taxon>Alphaproteobacteria</taxon>
        <taxon>Acetobacterales</taxon>
        <taxon>Roseomonadaceae</taxon>
        <taxon>Falsiroseomonas</taxon>
    </lineage>
</organism>
<dbReference type="AlphaFoldDB" id="A0A1I3ZHG9"/>
<evidence type="ECO:0000313" key="11">
    <source>
        <dbReference type="Proteomes" id="UP000199473"/>
    </source>
</evidence>
<evidence type="ECO:0000256" key="2">
    <source>
        <dbReference type="ARBA" id="ARBA00007069"/>
    </source>
</evidence>
<comment type="similarity">
    <text evidence="2">Belongs to the binding-protein-dependent transport system permease family. CysTW subfamily.</text>
</comment>
<dbReference type="RefSeq" id="WP_092958665.1">
    <property type="nucleotide sequence ID" value="NZ_FOSQ01000002.1"/>
</dbReference>
<dbReference type="GO" id="GO:0005886">
    <property type="term" value="C:plasma membrane"/>
    <property type="evidence" value="ECO:0007669"/>
    <property type="project" value="UniProtKB-SubCell"/>
</dbReference>
<name>A0A1I3ZHG9_9PROT</name>
<evidence type="ECO:0000256" key="1">
    <source>
        <dbReference type="ARBA" id="ARBA00004651"/>
    </source>
</evidence>
<keyword evidence="4" id="KW-1003">Cell membrane</keyword>
<dbReference type="InterPro" id="IPR035906">
    <property type="entry name" value="MetI-like_sf"/>
</dbReference>
<feature type="transmembrane region" description="Helical" evidence="8">
    <location>
        <begin position="164"/>
        <end position="186"/>
    </location>
</feature>
<keyword evidence="7 8" id="KW-0472">Membrane</keyword>
<dbReference type="STRING" id="1123062.SAMN02745775_102522"/>
<dbReference type="Gene3D" id="1.10.3720.10">
    <property type="entry name" value="MetI-like"/>
    <property type="match status" value="1"/>
</dbReference>
<evidence type="ECO:0000256" key="7">
    <source>
        <dbReference type="ARBA" id="ARBA00023136"/>
    </source>
</evidence>
<dbReference type="Pfam" id="PF00528">
    <property type="entry name" value="BPD_transp_1"/>
    <property type="match status" value="1"/>
</dbReference>
<feature type="transmembrane region" description="Helical" evidence="8">
    <location>
        <begin position="263"/>
        <end position="284"/>
    </location>
</feature>
<evidence type="ECO:0000256" key="3">
    <source>
        <dbReference type="ARBA" id="ARBA00022448"/>
    </source>
</evidence>
<dbReference type="SUPFAM" id="SSF161098">
    <property type="entry name" value="MetI-like"/>
    <property type="match status" value="1"/>
</dbReference>
<keyword evidence="6 8" id="KW-1133">Transmembrane helix</keyword>
<evidence type="ECO:0000259" key="9">
    <source>
        <dbReference type="PROSITE" id="PS50928"/>
    </source>
</evidence>
<dbReference type="Proteomes" id="UP000199473">
    <property type="component" value="Unassembled WGS sequence"/>
</dbReference>
<evidence type="ECO:0000313" key="10">
    <source>
        <dbReference type="EMBL" id="SFK43558.1"/>
    </source>
</evidence>
<keyword evidence="11" id="KW-1185">Reference proteome</keyword>
<dbReference type="OrthoDB" id="7915284at2"/>
<gene>
    <name evidence="10" type="ORF">SAMN02745775_102522</name>
</gene>
<dbReference type="PANTHER" id="PTHR42929">
    <property type="entry name" value="INNER MEMBRANE ABC TRANSPORTER PERMEASE PROTEIN YDCU-RELATED-RELATED"/>
    <property type="match status" value="1"/>
</dbReference>
<dbReference type="GO" id="GO:0055085">
    <property type="term" value="P:transmembrane transport"/>
    <property type="evidence" value="ECO:0007669"/>
    <property type="project" value="InterPro"/>
</dbReference>
<accession>A0A1I3ZHG9</accession>